<evidence type="ECO:0000313" key="3">
    <source>
        <dbReference type="Proteomes" id="UP000824890"/>
    </source>
</evidence>
<sequence length="218" mass="23882">MVVTTLKRLTGILGGILHSAYFPFRKEKSLWVLLADSNNICFFPKVAFMDRVEAISIASTSRQIIMQLEKFRLCEKIKSGSRLVLQPLSEVGVVTLSFTDSPRLFFDSDGSVTEKYLSRFGANGDTTPAIKSSSAAINSFHYVMTVVVRQPLSSLSSNETVCDDGGGEATFVIFMFWWCSVGKLRKSYPCENMTDSDIRGSTADGNGDGETAAPSDLN</sequence>
<keyword evidence="3" id="KW-1185">Reference proteome</keyword>
<evidence type="ECO:0000313" key="2">
    <source>
        <dbReference type="EMBL" id="KAH0869099.1"/>
    </source>
</evidence>
<feature type="region of interest" description="Disordered" evidence="1">
    <location>
        <begin position="197"/>
        <end position="218"/>
    </location>
</feature>
<dbReference type="Proteomes" id="UP000824890">
    <property type="component" value="Unassembled WGS sequence"/>
</dbReference>
<comment type="caution">
    <text evidence="2">The sequence shown here is derived from an EMBL/GenBank/DDBJ whole genome shotgun (WGS) entry which is preliminary data.</text>
</comment>
<accession>A0ABQ7YMU6</accession>
<dbReference type="EMBL" id="JAGKQM010000017">
    <property type="protein sequence ID" value="KAH0869099.1"/>
    <property type="molecule type" value="Genomic_DNA"/>
</dbReference>
<gene>
    <name evidence="2" type="ORF">HID58_076121</name>
</gene>
<reference evidence="2 3" key="1">
    <citation type="submission" date="2021-05" db="EMBL/GenBank/DDBJ databases">
        <title>Genome Assembly of Synthetic Allotetraploid Brassica napus Reveals Homoeologous Exchanges between Subgenomes.</title>
        <authorList>
            <person name="Davis J.T."/>
        </authorList>
    </citation>
    <scope>NUCLEOTIDE SEQUENCE [LARGE SCALE GENOMIC DNA]</scope>
    <source>
        <strain evidence="3">cv. Da-Ae</strain>
        <tissue evidence="2">Seedling</tissue>
    </source>
</reference>
<protein>
    <submittedName>
        <fullName evidence="2">Uncharacterized protein</fullName>
    </submittedName>
</protein>
<organism evidence="2 3">
    <name type="scientific">Brassica napus</name>
    <name type="common">Rape</name>
    <dbReference type="NCBI Taxonomy" id="3708"/>
    <lineage>
        <taxon>Eukaryota</taxon>
        <taxon>Viridiplantae</taxon>
        <taxon>Streptophyta</taxon>
        <taxon>Embryophyta</taxon>
        <taxon>Tracheophyta</taxon>
        <taxon>Spermatophyta</taxon>
        <taxon>Magnoliopsida</taxon>
        <taxon>eudicotyledons</taxon>
        <taxon>Gunneridae</taxon>
        <taxon>Pentapetalae</taxon>
        <taxon>rosids</taxon>
        <taxon>malvids</taxon>
        <taxon>Brassicales</taxon>
        <taxon>Brassicaceae</taxon>
        <taxon>Brassiceae</taxon>
        <taxon>Brassica</taxon>
    </lineage>
</organism>
<proteinExistence type="predicted"/>
<evidence type="ECO:0000256" key="1">
    <source>
        <dbReference type="SAM" id="MobiDB-lite"/>
    </source>
</evidence>
<name>A0ABQ7YMU6_BRANA</name>